<feature type="transmembrane region" description="Helical" evidence="1">
    <location>
        <begin position="63"/>
        <end position="82"/>
    </location>
</feature>
<gene>
    <name evidence="2" type="ORF">MJG50_03685</name>
</gene>
<accession>A0AAW5E2V2</accession>
<keyword evidence="1" id="KW-0472">Membrane</keyword>
<dbReference type="EMBL" id="JAKTTI010000003">
    <property type="protein sequence ID" value="MCH1624417.1"/>
    <property type="molecule type" value="Genomic_DNA"/>
</dbReference>
<comment type="caution">
    <text evidence="2">The sequence shown here is derived from an EMBL/GenBank/DDBJ whole genome shotgun (WGS) entry which is preliminary data.</text>
</comment>
<keyword evidence="3" id="KW-1185">Reference proteome</keyword>
<organism evidence="2 3">
    <name type="scientific">Fredinandcohnia quinoae</name>
    <dbReference type="NCBI Taxonomy" id="2918902"/>
    <lineage>
        <taxon>Bacteria</taxon>
        <taxon>Bacillati</taxon>
        <taxon>Bacillota</taxon>
        <taxon>Bacilli</taxon>
        <taxon>Bacillales</taxon>
        <taxon>Bacillaceae</taxon>
        <taxon>Fredinandcohnia</taxon>
    </lineage>
</organism>
<reference evidence="2" key="1">
    <citation type="submission" date="2022-02" db="EMBL/GenBank/DDBJ databases">
        <title>Fredinandcohnia quinoae sp. nov. isolated from Chenopodium quinoa seeds.</title>
        <authorList>
            <person name="Saati-Santamaria Z."/>
            <person name="Flores-Felix J.D."/>
            <person name="Igual J.M."/>
            <person name="Velazquez E."/>
            <person name="Garcia-Fraile P."/>
            <person name="Martinez-Molina E."/>
        </authorList>
    </citation>
    <scope>NUCLEOTIDE SEQUENCE</scope>
    <source>
        <strain evidence="2">SECRCQ15</strain>
    </source>
</reference>
<evidence type="ECO:0000313" key="2">
    <source>
        <dbReference type="EMBL" id="MCH1624417.1"/>
    </source>
</evidence>
<evidence type="ECO:0000313" key="3">
    <source>
        <dbReference type="Proteomes" id="UP001431131"/>
    </source>
</evidence>
<feature type="transmembrane region" description="Helical" evidence="1">
    <location>
        <begin position="127"/>
        <end position="146"/>
    </location>
</feature>
<keyword evidence="1" id="KW-0812">Transmembrane</keyword>
<proteinExistence type="predicted"/>
<evidence type="ECO:0000256" key="1">
    <source>
        <dbReference type="SAM" id="Phobius"/>
    </source>
</evidence>
<feature type="transmembrane region" description="Helical" evidence="1">
    <location>
        <begin position="89"/>
        <end position="107"/>
    </location>
</feature>
<protein>
    <submittedName>
        <fullName evidence="2">Uncharacterized protein</fullName>
    </submittedName>
</protein>
<sequence length="161" mass="19237">MIRKWKMYLILVLPWLTVKKLGKNSLLRFLPTIVFSDLVIALISELSQKLKWWKVKNPLFPKLATDVSFVFGPFTIINLWIFKLTFKRFWLYLLTNIFADYLFAYPLTTFAEKLRIYKMGRMSRKQLFLLSLAVAVLNYLYQSLFVEPLRRNQTTDDNKEP</sequence>
<feature type="transmembrane region" description="Helical" evidence="1">
    <location>
        <begin position="26"/>
        <end position="43"/>
    </location>
</feature>
<dbReference type="RefSeq" id="WP_240252813.1">
    <property type="nucleotide sequence ID" value="NZ_JAKTTI010000003.1"/>
</dbReference>
<name>A0AAW5E2V2_9BACI</name>
<keyword evidence="1" id="KW-1133">Transmembrane helix</keyword>
<dbReference type="AlphaFoldDB" id="A0AAW5E2V2"/>
<dbReference type="Proteomes" id="UP001431131">
    <property type="component" value="Unassembled WGS sequence"/>
</dbReference>